<dbReference type="STRING" id="1838285.SCAL_001213"/>
<dbReference type="InterPro" id="IPR006128">
    <property type="entry name" value="Lipoprotein_PsaA-like"/>
</dbReference>
<name>A0A1F2P9B0_9EURY</name>
<gene>
    <name evidence="4" type="ORF">SCAL_001213</name>
</gene>
<dbReference type="PRINTS" id="PR00690">
    <property type="entry name" value="ADHESNFAMILY"/>
</dbReference>
<dbReference type="InterPro" id="IPR006129">
    <property type="entry name" value="AdhesinB"/>
</dbReference>
<evidence type="ECO:0000313" key="4">
    <source>
        <dbReference type="EMBL" id="OFV67838.1"/>
    </source>
</evidence>
<evidence type="ECO:0000313" key="5">
    <source>
        <dbReference type="Proteomes" id="UP000186940"/>
    </source>
</evidence>
<dbReference type="Pfam" id="PF01297">
    <property type="entry name" value="ZnuA"/>
    <property type="match status" value="1"/>
</dbReference>
<keyword evidence="5" id="KW-1185">Reference proteome</keyword>
<keyword evidence="3" id="KW-0732">Signal</keyword>
<dbReference type="PANTHER" id="PTHR42953:SF3">
    <property type="entry name" value="HIGH-AFFINITY ZINC UPTAKE SYSTEM PROTEIN ZNUA"/>
    <property type="match status" value="1"/>
</dbReference>
<evidence type="ECO:0000256" key="1">
    <source>
        <dbReference type="ARBA" id="ARBA00011028"/>
    </source>
</evidence>
<dbReference type="Gene3D" id="3.40.50.1980">
    <property type="entry name" value="Nitrogenase molybdenum iron protein domain"/>
    <property type="match status" value="2"/>
</dbReference>
<dbReference type="SUPFAM" id="SSF53807">
    <property type="entry name" value="Helical backbone' metal receptor"/>
    <property type="match status" value="1"/>
</dbReference>
<dbReference type="GO" id="GO:0030001">
    <property type="term" value="P:metal ion transport"/>
    <property type="evidence" value="ECO:0007669"/>
    <property type="project" value="InterPro"/>
</dbReference>
<keyword evidence="2" id="KW-0813">Transport</keyword>
<dbReference type="EMBL" id="LYOS01000003">
    <property type="protein sequence ID" value="OFV67838.1"/>
    <property type="molecule type" value="Genomic_DNA"/>
</dbReference>
<dbReference type="AlphaFoldDB" id="A0A1F2P9B0"/>
<dbReference type="InterPro" id="IPR050492">
    <property type="entry name" value="Bact_metal-bind_prot9"/>
</dbReference>
<dbReference type="Proteomes" id="UP000186940">
    <property type="component" value="Unassembled WGS sequence"/>
</dbReference>
<accession>A0A1F2P9B0</accession>
<dbReference type="GO" id="GO:0046872">
    <property type="term" value="F:metal ion binding"/>
    <property type="evidence" value="ECO:0007669"/>
    <property type="project" value="InterPro"/>
</dbReference>
<evidence type="ECO:0000256" key="2">
    <source>
        <dbReference type="ARBA" id="ARBA00022448"/>
    </source>
</evidence>
<sequence>MIVILLISSLSGCVNEDGMKNEKIGVLVTIPPQAEFVKSVGGERVDVMVMIPPGASPHAYTPTPSQLKAVSEAEIYFKVGSGVEFEEVWLDRIIAMNPDIIVIDGSRGISRLDDDPHIWNSPINARKMVENFYTGLIMVDPDHSDEYMSNRDEYLQRLDDLDEYIHEKLDGYTNRVFMVYHPSFGYFAEEYNLTQISVERDGKEPTPKVLQECIDEAKRYNLSYIYVEPQFTTQGARTIADEIGGEILFIDPLPTEYITNMQTIADQIALELE</sequence>
<organism evidence="4 5">
    <name type="scientific">Candidatus Syntropharchaeum caldarium</name>
    <dbReference type="NCBI Taxonomy" id="1838285"/>
    <lineage>
        <taxon>Archaea</taxon>
        <taxon>Methanobacteriati</taxon>
        <taxon>Methanobacteriota</taxon>
        <taxon>Stenosarchaea group</taxon>
        <taxon>Methanomicrobia</taxon>
        <taxon>Methanosarcinales</taxon>
        <taxon>ANME-2 cluster</taxon>
        <taxon>Candidatus Syntropharchaeum</taxon>
    </lineage>
</organism>
<dbReference type="PANTHER" id="PTHR42953">
    <property type="entry name" value="HIGH-AFFINITY ZINC UPTAKE SYSTEM PROTEIN ZNUA-RELATED"/>
    <property type="match status" value="1"/>
</dbReference>
<reference evidence="4" key="1">
    <citation type="submission" date="2016-05" db="EMBL/GenBank/DDBJ databases">
        <title>Microbial consortia oxidize butane by reversing methanogenesis.</title>
        <authorList>
            <person name="Laso-Perez R."/>
            <person name="Richter M."/>
            <person name="Wegener G."/>
            <person name="Musat F."/>
        </authorList>
    </citation>
    <scope>NUCLEOTIDE SEQUENCE [LARGE SCALE GENOMIC DNA]</scope>
    <source>
        <strain evidence="4">BOX2</strain>
    </source>
</reference>
<evidence type="ECO:0000256" key="3">
    <source>
        <dbReference type="ARBA" id="ARBA00022729"/>
    </source>
</evidence>
<protein>
    <submittedName>
        <fullName evidence="4">Zinc ABC transporter substrate-binding protein</fullName>
    </submittedName>
</protein>
<dbReference type="InterPro" id="IPR006127">
    <property type="entry name" value="ZnuA-like"/>
</dbReference>
<dbReference type="PRINTS" id="PR00691">
    <property type="entry name" value="ADHESINB"/>
</dbReference>
<comment type="caution">
    <text evidence="4">The sequence shown here is derived from an EMBL/GenBank/DDBJ whole genome shotgun (WGS) entry which is preliminary data.</text>
</comment>
<comment type="similarity">
    <text evidence="1">Belongs to the bacterial solute-binding protein 9 family.</text>
</comment>
<dbReference type="GO" id="GO:0007155">
    <property type="term" value="P:cell adhesion"/>
    <property type="evidence" value="ECO:0007669"/>
    <property type="project" value="InterPro"/>
</dbReference>
<proteinExistence type="inferred from homology"/>